<proteinExistence type="predicted"/>
<accession>A0A8H7TJ92</accession>
<evidence type="ECO:0000259" key="1">
    <source>
        <dbReference type="Pfam" id="PF26640"/>
    </source>
</evidence>
<protein>
    <recommendedName>
        <fullName evidence="1">DUF8212 domain-containing protein</fullName>
    </recommendedName>
</protein>
<reference evidence="2" key="1">
    <citation type="submission" date="2021-02" db="EMBL/GenBank/DDBJ databases">
        <title>Genome sequence Cadophora malorum strain M34.</title>
        <authorList>
            <person name="Stefanovic E."/>
            <person name="Vu D."/>
            <person name="Scully C."/>
            <person name="Dijksterhuis J."/>
            <person name="Roader J."/>
            <person name="Houbraken J."/>
        </authorList>
    </citation>
    <scope>NUCLEOTIDE SEQUENCE</scope>
    <source>
        <strain evidence="2">M34</strain>
    </source>
</reference>
<dbReference type="Pfam" id="PF26640">
    <property type="entry name" value="DUF8212"/>
    <property type="match status" value="1"/>
</dbReference>
<dbReference type="EMBL" id="JAFJYH010000088">
    <property type="protein sequence ID" value="KAG4420242.1"/>
    <property type="molecule type" value="Genomic_DNA"/>
</dbReference>
<feature type="domain" description="DUF8212" evidence="1">
    <location>
        <begin position="103"/>
        <end position="128"/>
    </location>
</feature>
<comment type="caution">
    <text evidence="2">The sequence shown here is derived from an EMBL/GenBank/DDBJ whole genome shotgun (WGS) entry which is preliminary data.</text>
</comment>
<dbReference type="PANTHER" id="PTHR10622:SF12">
    <property type="entry name" value="HET DOMAIN-CONTAINING PROTEIN"/>
    <property type="match status" value="1"/>
</dbReference>
<keyword evidence="3" id="KW-1185">Reference proteome</keyword>
<gene>
    <name evidence="2" type="ORF">IFR04_006620</name>
</gene>
<organism evidence="2 3">
    <name type="scientific">Cadophora malorum</name>
    <dbReference type="NCBI Taxonomy" id="108018"/>
    <lineage>
        <taxon>Eukaryota</taxon>
        <taxon>Fungi</taxon>
        <taxon>Dikarya</taxon>
        <taxon>Ascomycota</taxon>
        <taxon>Pezizomycotina</taxon>
        <taxon>Leotiomycetes</taxon>
        <taxon>Helotiales</taxon>
        <taxon>Ploettnerulaceae</taxon>
        <taxon>Cadophora</taxon>
    </lineage>
</organism>
<dbReference type="AlphaFoldDB" id="A0A8H7TJ92"/>
<dbReference type="PANTHER" id="PTHR10622">
    <property type="entry name" value="HET DOMAIN-CONTAINING PROTEIN"/>
    <property type="match status" value="1"/>
</dbReference>
<evidence type="ECO:0000313" key="3">
    <source>
        <dbReference type="Proteomes" id="UP000664132"/>
    </source>
</evidence>
<evidence type="ECO:0000313" key="2">
    <source>
        <dbReference type="EMBL" id="KAG4420242.1"/>
    </source>
</evidence>
<dbReference type="InterPro" id="IPR058525">
    <property type="entry name" value="DUF8212"/>
</dbReference>
<dbReference type="Proteomes" id="UP000664132">
    <property type="component" value="Unassembled WGS sequence"/>
</dbReference>
<name>A0A8H7TJ92_9HELO</name>
<sequence>MSMCRWFSRGWTLQELIAPKHMQFFDQIWGRRGDKNTLENEIARICGISREVLSGRRGLSTIPIAVRMSWASKRKTTRDEDMAYCLLGIFDINMPMLYGEGEKAFIRLQEEIIKESTDMSIFAWKKFGSEETPAYTGLLAQSPMDFREAGSLRTLENMEDHDIDCSISSRGINLKAPTVFICQTGFLFLPVFHRDQPTPQHLGESSYSNMFLGSVSVGLYLRRVGSGLFVRAMPQVLNTLSEALVSETRPIRIPKTLSADQTAAIDRRVVNVLLSNGPDDYDLTTEAGPAGCWNPSEGKLYAGHTGFFLGYIKFYTPKYIVVSFFLICRFDASRQDPWRFALISNHENKARPSDIEMSYYHYDCELFFTEKTEISSNLQSSYHSFSISIKFRSTGVDVSPESQILEVRLKA</sequence>
<dbReference type="OrthoDB" id="3562304at2759"/>